<evidence type="ECO:0000256" key="1">
    <source>
        <dbReference type="SAM" id="MobiDB-lite"/>
    </source>
</evidence>
<reference evidence="2 3" key="1">
    <citation type="submission" date="2021-06" db="EMBL/GenBank/DDBJ databases">
        <title>Caerostris extrusa draft genome.</title>
        <authorList>
            <person name="Kono N."/>
            <person name="Arakawa K."/>
        </authorList>
    </citation>
    <scope>NUCLEOTIDE SEQUENCE [LARGE SCALE GENOMIC DNA]</scope>
</reference>
<evidence type="ECO:0000313" key="2">
    <source>
        <dbReference type="EMBL" id="GIY37373.1"/>
    </source>
</evidence>
<dbReference type="AlphaFoldDB" id="A0AAV4SSI2"/>
<feature type="region of interest" description="Disordered" evidence="1">
    <location>
        <begin position="1"/>
        <end position="34"/>
    </location>
</feature>
<evidence type="ECO:0000313" key="3">
    <source>
        <dbReference type="Proteomes" id="UP001054945"/>
    </source>
</evidence>
<keyword evidence="3" id="KW-1185">Reference proteome</keyword>
<protein>
    <submittedName>
        <fullName evidence="2">Uncharacterized protein</fullName>
    </submittedName>
</protein>
<sequence>MSCNPLKEPGSASSDETDGPTTSLSDEPTVYRALSDEPTVYRALSDEPTVYRALSDEPAVPSALSDEPAVASALSDEPAVASALSDEPAVASALSDEPAVASALSDEPAVASALSDEPAVASALSDEPAVASALSDEPAVASALSDEHVISIEDPPTVNELSDFLMESAATLKQASESLEYCKIPVEAWLHLVDDSKVTLIAASQIFESIASSLKSFNVPKDAGPAMKILAEALEKARHAAKEAGVGSPKPTGAIPKRRKGPAPSPVVVKPVIEVLDENRNEQAVAPKSTGAIPKKRKAPTRSPVDSFNIKFMTDNEKDAVFSRAPDVYDLFREKTEKMESDTAILLSKYEVMRGHADKCMAPGLDLTLHSCLMKMEEVDNLLPDVESILQDVTDSLEECTSVTLEDSIFQDKDFGYDDLRSRVRMTNGHLDQLLADVASIIGDLGAYKNNLGQVRDKSASLLRKEA</sequence>
<proteinExistence type="predicted"/>
<dbReference type="InterPro" id="IPR026195">
    <property type="entry name" value="PSGL-1"/>
</dbReference>
<feature type="region of interest" description="Disordered" evidence="1">
    <location>
        <begin position="241"/>
        <end position="263"/>
    </location>
</feature>
<dbReference type="PANTHER" id="PTHR17384">
    <property type="entry name" value="P-SELECTIN GLYCOPROTEIN LIGAND-1"/>
    <property type="match status" value="1"/>
</dbReference>
<dbReference type="GO" id="GO:0005886">
    <property type="term" value="C:plasma membrane"/>
    <property type="evidence" value="ECO:0007669"/>
    <property type="project" value="TreeGrafter"/>
</dbReference>
<accession>A0AAV4SSI2</accession>
<dbReference type="EMBL" id="BPLR01010165">
    <property type="protein sequence ID" value="GIY37373.1"/>
    <property type="molecule type" value="Genomic_DNA"/>
</dbReference>
<comment type="caution">
    <text evidence="2">The sequence shown here is derived from an EMBL/GenBank/DDBJ whole genome shotgun (WGS) entry which is preliminary data.</text>
</comment>
<feature type="region of interest" description="Disordered" evidence="1">
    <location>
        <begin position="56"/>
        <end position="77"/>
    </location>
</feature>
<feature type="compositionally biased region" description="Polar residues" evidence="1">
    <location>
        <begin position="11"/>
        <end position="26"/>
    </location>
</feature>
<name>A0AAV4SSI2_CAEEX</name>
<gene>
    <name evidence="2" type="ORF">CEXT_446581</name>
</gene>
<organism evidence="2 3">
    <name type="scientific">Caerostris extrusa</name>
    <name type="common">Bark spider</name>
    <name type="synonym">Caerostris bankana</name>
    <dbReference type="NCBI Taxonomy" id="172846"/>
    <lineage>
        <taxon>Eukaryota</taxon>
        <taxon>Metazoa</taxon>
        <taxon>Ecdysozoa</taxon>
        <taxon>Arthropoda</taxon>
        <taxon>Chelicerata</taxon>
        <taxon>Arachnida</taxon>
        <taxon>Araneae</taxon>
        <taxon>Araneomorphae</taxon>
        <taxon>Entelegynae</taxon>
        <taxon>Araneoidea</taxon>
        <taxon>Araneidae</taxon>
        <taxon>Caerostris</taxon>
    </lineage>
</organism>
<dbReference type="PANTHER" id="PTHR17384:SF7">
    <property type="entry name" value="P-SELECTIN GLYCOPROTEIN LIGAND 1"/>
    <property type="match status" value="1"/>
</dbReference>
<dbReference type="Proteomes" id="UP001054945">
    <property type="component" value="Unassembled WGS sequence"/>
</dbReference>